<protein>
    <submittedName>
        <fullName evidence="3">Uncharacterized protein</fullName>
    </submittedName>
</protein>
<gene>
    <name evidence="3" type="ORF">CPLU01_04144</name>
</gene>
<dbReference type="EMBL" id="WIGO01000038">
    <property type="protein sequence ID" value="KAF6835674.1"/>
    <property type="molecule type" value="Genomic_DNA"/>
</dbReference>
<organism evidence="3 4">
    <name type="scientific">Colletotrichum plurivorum</name>
    <dbReference type="NCBI Taxonomy" id="2175906"/>
    <lineage>
        <taxon>Eukaryota</taxon>
        <taxon>Fungi</taxon>
        <taxon>Dikarya</taxon>
        <taxon>Ascomycota</taxon>
        <taxon>Pezizomycotina</taxon>
        <taxon>Sordariomycetes</taxon>
        <taxon>Hypocreomycetidae</taxon>
        <taxon>Glomerellales</taxon>
        <taxon>Glomerellaceae</taxon>
        <taxon>Colletotrichum</taxon>
        <taxon>Colletotrichum orchidearum species complex</taxon>
    </lineage>
</organism>
<reference evidence="3" key="1">
    <citation type="journal article" date="2020" name="Phytopathology">
        <title>Genome Sequence Resources of Colletotrichum truncatum, C. plurivorum, C. musicola, and C. sojae: Four Species Pathogenic to Soybean (Glycine max).</title>
        <authorList>
            <person name="Rogerio F."/>
            <person name="Boufleur T.R."/>
            <person name="Ciampi-Guillardi M."/>
            <person name="Sukno S.A."/>
            <person name="Thon M.R."/>
            <person name="Massola Junior N.S."/>
            <person name="Baroncelli R."/>
        </authorList>
    </citation>
    <scope>NUCLEOTIDE SEQUENCE</scope>
    <source>
        <strain evidence="3">LFN00145</strain>
    </source>
</reference>
<feature type="signal peptide" evidence="2">
    <location>
        <begin position="1"/>
        <end position="21"/>
    </location>
</feature>
<evidence type="ECO:0000256" key="1">
    <source>
        <dbReference type="SAM" id="Phobius"/>
    </source>
</evidence>
<feature type="chain" id="PRO_5034401397" evidence="2">
    <location>
        <begin position="22"/>
        <end position="373"/>
    </location>
</feature>
<name>A0A8H6KQ40_9PEZI</name>
<evidence type="ECO:0000256" key="2">
    <source>
        <dbReference type="SAM" id="SignalP"/>
    </source>
</evidence>
<keyword evidence="1" id="KW-0812">Transmembrane</keyword>
<feature type="transmembrane region" description="Helical" evidence="1">
    <location>
        <begin position="194"/>
        <end position="217"/>
    </location>
</feature>
<keyword evidence="1" id="KW-0472">Membrane</keyword>
<keyword evidence="2" id="KW-0732">Signal</keyword>
<accession>A0A8H6KQ40</accession>
<sequence length="373" mass="40074">MSRIVFSAFLLLNFYLAKVSILDLGAANGFNDAMNVYLEAEPTRFTSLKPLDSLLTLLVAFFKPIADGKDVPLTLFCVVFAGQLVPLYLLVLVESMRSANRERFITYPSVWGVTWQLMTIGITLPCYFLTWIWTSPIPAAVSSPEDFAAAISIDQVQGAAVTGAWVLGFILPSLALGIPSPGVISESTQARLLAFWQAFPIWTSLAHFVISALVSALDIVPKASRKKTSTKIARFNQMYSYALVPAAAMYLGVFGLIYARAGSLTGGLLSASELAAAAFRPTWPWDNAPVASFEKGVLTMLQWDLYMSSAASWIWVSYMAYVTAGVWGMVRDLGKLVALGFVLGPGGAALAVVWGRDVGAIRAATAAGGKKSG</sequence>
<evidence type="ECO:0000313" key="3">
    <source>
        <dbReference type="EMBL" id="KAF6835674.1"/>
    </source>
</evidence>
<dbReference type="Proteomes" id="UP000654918">
    <property type="component" value="Unassembled WGS sequence"/>
</dbReference>
<keyword evidence="4" id="KW-1185">Reference proteome</keyword>
<dbReference type="AlphaFoldDB" id="A0A8H6KQ40"/>
<feature type="transmembrane region" description="Helical" evidence="1">
    <location>
        <begin position="238"/>
        <end position="259"/>
    </location>
</feature>
<feature type="transmembrane region" description="Helical" evidence="1">
    <location>
        <begin position="336"/>
        <end position="355"/>
    </location>
</feature>
<feature type="transmembrane region" description="Helical" evidence="1">
    <location>
        <begin position="73"/>
        <end position="93"/>
    </location>
</feature>
<feature type="transmembrane region" description="Helical" evidence="1">
    <location>
        <begin position="310"/>
        <end position="329"/>
    </location>
</feature>
<evidence type="ECO:0000313" key="4">
    <source>
        <dbReference type="Proteomes" id="UP000654918"/>
    </source>
</evidence>
<proteinExistence type="predicted"/>
<comment type="caution">
    <text evidence="3">The sequence shown here is derived from an EMBL/GenBank/DDBJ whole genome shotgun (WGS) entry which is preliminary data.</text>
</comment>
<keyword evidence="1" id="KW-1133">Transmembrane helix</keyword>